<evidence type="ECO:0000313" key="3">
    <source>
        <dbReference type="EMBL" id="TWT29573.1"/>
    </source>
</evidence>
<evidence type="ECO:0000256" key="1">
    <source>
        <dbReference type="SAM" id="MobiDB-lite"/>
    </source>
</evidence>
<feature type="domain" description="HTH luxR-type" evidence="2">
    <location>
        <begin position="1"/>
        <end position="58"/>
    </location>
</feature>
<proteinExistence type="predicted"/>
<dbReference type="InterPro" id="IPR036388">
    <property type="entry name" value="WH-like_DNA-bd_sf"/>
</dbReference>
<dbReference type="GO" id="GO:0006355">
    <property type="term" value="P:regulation of DNA-templated transcription"/>
    <property type="evidence" value="ECO:0007669"/>
    <property type="project" value="InterPro"/>
</dbReference>
<protein>
    <submittedName>
        <fullName evidence="3">Response regulator FixJ</fullName>
    </submittedName>
</protein>
<feature type="region of interest" description="Disordered" evidence="1">
    <location>
        <begin position="66"/>
        <end position="86"/>
    </location>
</feature>
<dbReference type="InterPro" id="IPR016032">
    <property type="entry name" value="Sig_transdc_resp-reg_C-effctor"/>
</dbReference>
<dbReference type="SUPFAM" id="SSF46894">
    <property type="entry name" value="C-terminal effector domain of the bipartite response regulators"/>
    <property type="match status" value="1"/>
</dbReference>
<dbReference type="Gene3D" id="1.10.10.10">
    <property type="entry name" value="Winged helix-like DNA-binding domain superfamily/Winged helix DNA-binding domain"/>
    <property type="match status" value="1"/>
</dbReference>
<dbReference type="Proteomes" id="UP000316714">
    <property type="component" value="Unassembled WGS sequence"/>
</dbReference>
<dbReference type="RefSeq" id="WP_146568932.1">
    <property type="nucleotide sequence ID" value="NZ_SIHJ01000007.1"/>
</dbReference>
<evidence type="ECO:0000259" key="2">
    <source>
        <dbReference type="SMART" id="SM00421"/>
    </source>
</evidence>
<dbReference type="OrthoDB" id="275810at2"/>
<dbReference type="EMBL" id="SIHJ01000007">
    <property type="protein sequence ID" value="TWT29573.1"/>
    <property type="molecule type" value="Genomic_DNA"/>
</dbReference>
<accession>A0A5C5UVF6</accession>
<dbReference type="SMART" id="SM00421">
    <property type="entry name" value="HTH_LUXR"/>
    <property type="match status" value="1"/>
</dbReference>
<dbReference type="GO" id="GO:0003677">
    <property type="term" value="F:DNA binding"/>
    <property type="evidence" value="ECO:0007669"/>
    <property type="project" value="InterPro"/>
</dbReference>
<sequence length="86" mass="9480">MEKLTQDELDVLEYLKLGASNKIIARRMDVSLRTIEKRRRRILLHYGAESAVHLGYIIGLAEGAQHGAGPAAPIELPLNDAAPLYS</sequence>
<dbReference type="AlphaFoldDB" id="A0A5C5UVF6"/>
<dbReference type="InterPro" id="IPR000792">
    <property type="entry name" value="Tscrpt_reg_LuxR_C"/>
</dbReference>
<name>A0A5C5UVF6_9BACT</name>
<organism evidence="3 4">
    <name type="scientific">Posidoniimonas corsicana</name>
    <dbReference type="NCBI Taxonomy" id="1938618"/>
    <lineage>
        <taxon>Bacteria</taxon>
        <taxon>Pseudomonadati</taxon>
        <taxon>Planctomycetota</taxon>
        <taxon>Planctomycetia</taxon>
        <taxon>Pirellulales</taxon>
        <taxon>Lacipirellulaceae</taxon>
        <taxon>Posidoniimonas</taxon>
    </lineage>
</organism>
<gene>
    <name evidence="3" type="ORF">KOR34_51270</name>
</gene>
<reference evidence="3 4" key="1">
    <citation type="submission" date="2019-02" db="EMBL/GenBank/DDBJ databases">
        <title>Deep-cultivation of Planctomycetes and their phenomic and genomic characterization uncovers novel biology.</title>
        <authorList>
            <person name="Wiegand S."/>
            <person name="Jogler M."/>
            <person name="Boedeker C."/>
            <person name="Pinto D."/>
            <person name="Vollmers J."/>
            <person name="Rivas-Marin E."/>
            <person name="Kohn T."/>
            <person name="Peeters S.H."/>
            <person name="Heuer A."/>
            <person name="Rast P."/>
            <person name="Oberbeckmann S."/>
            <person name="Bunk B."/>
            <person name="Jeske O."/>
            <person name="Meyerdierks A."/>
            <person name="Storesund J.E."/>
            <person name="Kallscheuer N."/>
            <person name="Luecker S."/>
            <person name="Lage O.M."/>
            <person name="Pohl T."/>
            <person name="Merkel B.J."/>
            <person name="Hornburger P."/>
            <person name="Mueller R.-W."/>
            <person name="Bruemmer F."/>
            <person name="Labrenz M."/>
            <person name="Spormann A.M."/>
            <person name="Op Den Camp H."/>
            <person name="Overmann J."/>
            <person name="Amann R."/>
            <person name="Jetten M.S.M."/>
            <person name="Mascher T."/>
            <person name="Medema M.H."/>
            <person name="Devos D.P."/>
            <person name="Kaster A.-K."/>
            <person name="Ovreas L."/>
            <person name="Rohde M."/>
            <person name="Galperin M.Y."/>
            <person name="Jogler C."/>
        </authorList>
    </citation>
    <scope>NUCLEOTIDE SEQUENCE [LARGE SCALE GENOMIC DNA]</scope>
    <source>
        <strain evidence="3 4">KOR34</strain>
    </source>
</reference>
<dbReference type="Pfam" id="PF00196">
    <property type="entry name" value="GerE"/>
    <property type="match status" value="1"/>
</dbReference>
<keyword evidence="4" id="KW-1185">Reference proteome</keyword>
<evidence type="ECO:0000313" key="4">
    <source>
        <dbReference type="Proteomes" id="UP000316714"/>
    </source>
</evidence>
<comment type="caution">
    <text evidence="3">The sequence shown here is derived from an EMBL/GenBank/DDBJ whole genome shotgun (WGS) entry which is preliminary data.</text>
</comment>